<dbReference type="PROSITE" id="PS51178">
    <property type="entry name" value="PASTA"/>
    <property type="match status" value="1"/>
</dbReference>
<keyword evidence="4" id="KW-1185">Reference proteome</keyword>
<comment type="caution">
    <text evidence="3">The sequence shown here is derived from an EMBL/GenBank/DDBJ whole genome shotgun (WGS) entry which is preliminary data.</text>
</comment>
<gene>
    <name evidence="3" type="ORF">M3P05_17290</name>
</gene>
<feature type="coiled-coil region" evidence="1">
    <location>
        <begin position="175"/>
        <end position="216"/>
    </location>
</feature>
<dbReference type="Pfam" id="PF03793">
    <property type="entry name" value="PASTA"/>
    <property type="match status" value="1"/>
</dbReference>
<evidence type="ECO:0000256" key="1">
    <source>
        <dbReference type="SAM" id="Coils"/>
    </source>
</evidence>
<evidence type="ECO:0000313" key="4">
    <source>
        <dbReference type="Proteomes" id="UP001203338"/>
    </source>
</evidence>
<dbReference type="RefSeq" id="WP_249701313.1">
    <property type="nucleotide sequence ID" value="NZ_JAMFLX010000030.1"/>
</dbReference>
<keyword evidence="1" id="KW-0175">Coiled coil</keyword>
<accession>A0ABT0PJW0</accession>
<dbReference type="CDD" id="cd06577">
    <property type="entry name" value="PASTA_pknB"/>
    <property type="match status" value="1"/>
</dbReference>
<dbReference type="EMBL" id="JAMFLX010000030">
    <property type="protein sequence ID" value="MCL6271675.1"/>
    <property type="molecule type" value="Genomic_DNA"/>
</dbReference>
<evidence type="ECO:0000259" key="2">
    <source>
        <dbReference type="PROSITE" id="PS51178"/>
    </source>
</evidence>
<reference evidence="3 4" key="1">
    <citation type="submission" date="2022-05" db="EMBL/GenBank/DDBJ databases">
        <authorList>
            <person name="Park J.-S."/>
        </authorList>
    </citation>
    <scope>NUCLEOTIDE SEQUENCE [LARGE SCALE GENOMIC DNA]</scope>
    <source>
        <strain evidence="3 4">2012CJ34-2</strain>
    </source>
</reference>
<name>A0ABT0PJW0_9GAMM</name>
<sequence length="367" mass="40969">MKQVEVRAKVVTSDGKPSVNKTVYCEYFSLTKNAWTSLFTVRTDSKGSFIKKVNFSSSGNSAPSLRLSVIVTRSRSAISEDCSMRYDSRSQLLRCDFGQVNQQANNMKFVAMRAGISYEDLATVKKPRAANLSPTPKASLEAFDKELIKFKTIELKSQQALIKKDTEIKTRDNEIRSIKTRLTNADLEIKKLKKHTKDQQKRADLLETENKKFRDETTRFTSLDNLTRNIGDQIDSANDFMSKRRRQFRVDNIQMELKGAVSNDGQIALSRLSDGQDAGQNAATLKLGFSADRNLTDDRSIDVPDLSGFTESVVQRVLSAVGLRYEAISQSVEETSRFTPGQAIAQSPKAGTPKPVNSLVRVVFAAE</sequence>
<organism evidence="3 4">
    <name type="scientific">Parendozoicomonas callyspongiae</name>
    <dbReference type="NCBI Taxonomy" id="2942213"/>
    <lineage>
        <taxon>Bacteria</taxon>
        <taxon>Pseudomonadati</taxon>
        <taxon>Pseudomonadota</taxon>
        <taxon>Gammaproteobacteria</taxon>
        <taxon>Oceanospirillales</taxon>
        <taxon>Endozoicomonadaceae</taxon>
        <taxon>Parendozoicomonas</taxon>
    </lineage>
</organism>
<evidence type="ECO:0000313" key="3">
    <source>
        <dbReference type="EMBL" id="MCL6271675.1"/>
    </source>
</evidence>
<dbReference type="Gene3D" id="3.30.10.20">
    <property type="match status" value="1"/>
</dbReference>
<dbReference type="InterPro" id="IPR005543">
    <property type="entry name" value="PASTA_dom"/>
</dbReference>
<dbReference type="Proteomes" id="UP001203338">
    <property type="component" value="Unassembled WGS sequence"/>
</dbReference>
<feature type="domain" description="PASTA" evidence="2">
    <location>
        <begin position="297"/>
        <end position="366"/>
    </location>
</feature>
<protein>
    <submittedName>
        <fullName evidence="3">PASTA domain-containing protein</fullName>
    </submittedName>
</protein>
<proteinExistence type="predicted"/>